<evidence type="ECO:0000256" key="1">
    <source>
        <dbReference type="ARBA" id="ARBA00009528"/>
    </source>
</evidence>
<dbReference type="GO" id="GO:0005737">
    <property type="term" value="C:cytoplasm"/>
    <property type="evidence" value="ECO:0007669"/>
    <property type="project" value="InterPro"/>
</dbReference>
<evidence type="ECO:0000313" key="9">
    <source>
        <dbReference type="Proteomes" id="UP000054324"/>
    </source>
</evidence>
<dbReference type="RefSeq" id="XP_009172279.1">
    <property type="nucleotide sequence ID" value="XM_009174015.1"/>
</dbReference>
<keyword evidence="5" id="KW-0238">DNA-binding</keyword>
<dbReference type="SUPFAM" id="SSF47095">
    <property type="entry name" value="HMG-box"/>
    <property type="match status" value="1"/>
</dbReference>
<evidence type="ECO:0000256" key="4">
    <source>
        <dbReference type="ARBA" id="ARBA00022801"/>
    </source>
</evidence>
<evidence type="ECO:0000256" key="3">
    <source>
        <dbReference type="ARBA" id="ARBA00022670"/>
    </source>
</evidence>
<feature type="domain" description="HMG box" evidence="7">
    <location>
        <begin position="110"/>
        <end position="162"/>
    </location>
</feature>
<name>A0A074Z9R1_OPIVI</name>
<feature type="compositionally biased region" description="Polar residues" evidence="6">
    <location>
        <begin position="730"/>
        <end position="742"/>
    </location>
</feature>
<dbReference type="GO" id="GO:0006508">
    <property type="term" value="P:proteolysis"/>
    <property type="evidence" value="ECO:0007669"/>
    <property type="project" value="UniProtKB-KW"/>
</dbReference>
<feature type="region of interest" description="Disordered" evidence="6">
    <location>
        <begin position="292"/>
        <end position="325"/>
    </location>
</feature>
<evidence type="ECO:0000256" key="2">
    <source>
        <dbReference type="ARBA" id="ARBA00022438"/>
    </source>
</evidence>
<reference evidence="8 9" key="1">
    <citation type="submission" date="2013-11" db="EMBL/GenBank/DDBJ databases">
        <title>Opisthorchis viverrini - life in the bile duct.</title>
        <authorList>
            <person name="Young N.D."/>
            <person name="Nagarajan N."/>
            <person name="Lin S.J."/>
            <person name="Korhonen P.K."/>
            <person name="Jex A.R."/>
            <person name="Hall R.S."/>
            <person name="Safavi-Hemami H."/>
            <person name="Kaewkong W."/>
            <person name="Bertrand D."/>
            <person name="Gao S."/>
            <person name="Seet Q."/>
            <person name="Wongkham S."/>
            <person name="Teh B.T."/>
            <person name="Wongkham C."/>
            <person name="Intapan P.M."/>
            <person name="Maleewong W."/>
            <person name="Yang X."/>
            <person name="Hu M."/>
            <person name="Wang Z."/>
            <person name="Hofmann A."/>
            <person name="Sternberg P.W."/>
            <person name="Tan P."/>
            <person name="Wang J."/>
            <person name="Gasser R.B."/>
        </authorList>
    </citation>
    <scope>NUCLEOTIDE SEQUENCE [LARGE SCALE GENOMIC DNA]</scope>
</reference>
<feature type="compositionally biased region" description="Polar residues" evidence="6">
    <location>
        <begin position="32"/>
        <end position="56"/>
    </location>
</feature>
<dbReference type="InterPro" id="IPR036910">
    <property type="entry name" value="HMG_box_dom_sf"/>
</dbReference>
<dbReference type="PRINTS" id="PR00481">
    <property type="entry name" value="LAMNOPPTDASE"/>
</dbReference>
<dbReference type="GO" id="GO:0070006">
    <property type="term" value="F:metalloaminopeptidase activity"/>
    <property type="evidence" value="ECO:0007669"/>
    <property type="project" value="InterPro"/>
</dbReference>
<dbReference type="STRING" id="6198.A0A074Z9R1"/>
<dbReference type="Gene3D" id="3.40.630.10">
    <property type="entry name" value="Zn peptidases"/>
    <property type="match status" value="2"/>
</dbReference>
<dbReference type="AlphaFoldDB" id="A0A074Z9R1"/>
<dbReference type="PROSITE" id="PS50118">
    <property type="entry name" value="HMG_BOX_2"/>
    <property type="match status" value="1"/>
</dbReference>
<keyword evidence="5" id="KW-0539">Nucleus</keyword>
<dbReference type="EMBL" id="KL596828">
    <property type="protein sequence ID" value="KER23971.1"/>
    <property type="molecule type" value="Genomic_DNA"/>
</dbReference>
<dbReference type="Gene3D" id="1.10.30.10">
    <property type="entry name" value="High mobility group box domain"/>
    <property type="match status" value="1"/>
</dbReference>
<dbReference type="GO" id="GO:0003677">
    <property type="term" value="F:DNA binding"/>
    <property type="evidence" value="ECO:0007669"/>
    <property type="project" value="UniProtKB-UniRule"/>
</dbReference>
<proteinExistence type="inferred from homology"/>
<dbReference type="InterPro" id="IPR009071">
    <property type="entry name" value="HMG_box_dom"/>
</dbReference>
<dbReference type="Pfam" id="PF00505">
    <property type="entry name" value="HMG_box"/>
    <property type="match status" value="1"/>
</dbReference>
<dbReference type="SUPFAM" id="SSF52949">
    <property type="entry name" value="Macro domain-like"/>
    <property type="match status" value="1"/>
</dbReference>
<feature type="compositionally biased region" description="Acidic residues" evidence="6">
    <location>
        <begin position="744"/>
        <end position="759"/>
    </location>
</feature>
<dbReference type="GO" id="GO:0005634">
    <property type="term" value="C:nucleus"/>
    <property type="evidence" value="ECO:0007669"/>
    <property type="project" value="UniProtKB-UniRule"/>
</dbReference>
<dbReference type="Gene3D" id="3.40.220.10">
    <property type="entry name" value="Leucine Aminopeptidase, subunit E, domain 1"/>
    <property type="match status" value="1"/>
</dbReference>
<accession>A0A074Z9R1</accession>
<feature type="region of interest" description="Disordered" evidence="6">
    <location>
        <begin position="730"/>
        <end position="759"/>
    </location>
</feature>
<keyword evidence="2" id="KW-0031">Aminopeptidase</keyword>
<feature type="DNA-binding region" description="HMG box" evidence="5">
    <location>
        <begin position="110"/>
        <end position="162"/>
    </location>
</feature>
<dbReference type="OrthoDB" id="412814at2759"/>
<dbReference type="PROSITE" id="PS00631">
    <property type="entry name" value="CYTOSOL_AP"/>
    <property type="match status" value="1"/>
</dbReference>
<feature type="region of interest" description="Disordered" evidence="6">
    <location>
        <begin position="1"/>
        <end position="72"/>
    </location>
</feature>
<feature type="compositionally biased region" description="Basic and acidic residues" evidence="6">
    <location>
        <begin position="1"/>
        <end position="11"/>
    </location>
</feature>
<dbReference type="Proteomes" id="UP000054324">
    <property type="component" value="Unassembled WGS sequence"/>
</dbReference>
<dbReference type="CTD" id="20322446"/>
<sequence length="1020" mass="112125">MDDCIFGDRPRKLMPSITTYTSDDSLEEDELSGSQDSDTKLSTQKASRKPTQSNEVPPSDSSSSSSNSDDEGAFGSLAEKLAALPVTELIASREFTRARKRIFRNRKHRTESCTQSFAIFFDEIKAQVKAAHPGANFGEMVRLIAARWDELPIEKKQEYQQRGIASVQQGDTQSLLSYKTRLLSLNPGKPRICSNPRCTQPVVHDPRWNGQYCSTACVSEHCRIAFMNWCARRVEHKVSPSNVDASAETFSRKVGSTEFGDSNKLPAPVEEPIASPLNPCALTLTTNQSKIKPEATSPISKAGEAATAFTAHSKPEEPETSTGVAQRKSLFESFRSPEFSLITTKTVARSSTNCYKLFQRIRDTEIFYSTFEQKQFAVAVSPLPVTSCENLRVSPDEVENPMDVVSRNSVRRCIGMSVQALQRRGTREILVDPCGDAEVAAEGAYLAAFVYDELKSIARQTIKPHITCYTNHLASSSSGASVKEDMLAAWERGRILAMSQNLARKWMEMPANYLPPSAFAQHVASVFDGMSQVRTNIRSSEWCREHRMNGLLSVGAGSRRHVAFVEIVYEGNPARCKDHVALVGKGVTFDSGGISLKRSTGMEEMRADMGGAAVVASTVFGLASFGAPINVRAYLPLCENMPGGGAMRPGDVIRMANGLTVQVDNTDAEGRLILADALHIACKHPDFVGEEPSLIIDVATLTGAISAALGDEFTGVFSNHAASRKATATIWQSTKAPSSPLATETEEEDVEPIEDTEDEEDVEVGLQIEQPLMRLSAGRGPTLWDCLRTSATIRGDRVWNLPLLSTIPLCEQAHLADLMNVAGVSNAKKGGSGTAAAFLNFFVPKHIPWMHLDIAGVMKPDLRQGYMRKGMAGPREICSLLCKNTHATKRRTKSKTDEKIPEISCLYVVLHEHWLTETRFPVGQLFVQSGNSLSTCVEFRRRHYSLSLNRSLEKTLGHVGLVPMFSNVQLYLNVAMRGTAATEAGTIGQRDFVCLKAMIQERKNYVRVRWSPDTIFQLAK</sequence>
<comment type="similarity">
    <text evidence="1">Belongs to the peptidase M17 family.</text>
</comment>
<dbReference type="InterPro" id="IPR000819">
    <property type="entry name" value="Peptidase_M17_C"/>
</dbReference>
<dbReference type="InterPro" id="IPR011356">
    <property type="entry name" value="Leucine_aapep/pepB"/>
</dbReference>
<dbReference type="PANTHER" id="PTHR11963">
    <property type="entry name" value="LEUCINE AMINOPEPTIDASE-RELATED"/>
    <property type="match status" value="1"/>
</dbReference>
<dbReference type="PANTHER" id="PTHR11963:SF23">
    <property type="entry name" value="CYTOSOL AMINOPEPTIDASE"/>
    <property type="match status" value="1"/>
</dbReference>
<evidence type="ECO:0000256" key="6">
    <source>
        <dbReference type="SAM" id="MobiDB-lite"/>
    </source>
</evidence>
<keyword evidence="3" id="KW-0645">Protease</keyword>
<dbReference type="GeneID" id="20322446"/>
<keyword evidence="9" id="KW-1185">Reference proteome</keyword>
<organism evidence="8 9">
    <name type="scientific">Opisthorchis viverrini</name>
    <name type="common">Southeast Asian liver fluke</name>
    <dbReference type="NCBI Taxonomy" id="6198"/>
    <lineage>
        <taxon>Eukaryota</taxon>
        <taxon>Metazoa</taxon>
        <taxon>Spiralia</taxon>
        <taxon>Lophotrochozoa</taxon>
        <taxon>Platyhelminthes</taxon>
        <taxon>Trematoda</taxon>
        <taxon>Digenea</taxon>
        <taxon>Opisthorchiida</taxon>
        <taxon>Opisthorchiata</taxon>
        <taxon>Opisthorchiidae</taxon>
        <taxon>Opisthorchis</taxon>
    </lineage>
</organism>
<dbReference type="Pfam" id="PF00883">
    <property type="entry name" value="Peptidase_M17"/>
    <property type="match status" value="2"/>
</dbReference>
<dbReference type="InterPro" id="IPR043472">
    <property type="entry name" value="Macro_dom-like"/>
</dbReference>
<dbReference type="GO" id="GO:0030145">
    <property type="term" value="F:manganese ion binding"/>
    <property type="evidence" value="ECO:0007669"/>
    <property type="project" value="InterPro"/>
</dbReference>
<gene>
    <name evidence="8" type="ORF">T265_08267</name>
</gene>
<evidence type="ECO:0000313" key="8">
    <source>
        <dbReference type="EMBL" id="KER23971.1"/>
    </source>
</evidence>
<evidence type="ECO:0000259" key="7">
    <source>
        <dbReference type="PROSITE" id="PS50118"/>
    </source>
</evidence>
<dbReference type="CDD" id="cd00433">
    <property type="entry name" value="Peptidase_M17"/>
    <property type="match status" value="1"/>
</dbReference>
<protein>
    <recommendedName>
        <fullName evidence="7">HMG box domain-containing protein</fullName>
    </recommendedName>
</protein>
<keyword evidence="4" id="KW-0378">Hydrolase</keyword>
<dbReference type="KEGG" id="ovi:T265_08267"/>
<dbReference type="SUPFAM" id="SSF53187">
    <property type="entry name" value="Zn-dependent exopeptidases"/>
    <property type="match status" value="2"/>
</dbReference>
<evidence type="ECO:0000256" key="5">
    <source>
        <dbReference type="PROSITE-ProRule" id="PRU00267"/>
    </source>
</evidence>